<dbReference type="SMART" id="SM00897">
    <property type="entry name" value="FIST"/>
    <property type="match status" value="1"/>
</dbReference>
<dbReference type="InterPro" id="IPR013702">
    <property type="entry name" value="FIST_domain_N"/>
</dbReference>
<dbReference type="InterPro" id="IPR019494">
    <property type="entry name" value="FIST_C"/>
</dbReference>
<dbReference type="Pfam" id="PF08495">
    <property type="entry name" value="FIST"/>
    <property type="match status" value="1"/>
</dbReference>
<dbReference type="PANTHER" id="PTHR40252">
    <property type="entry name" value="BLR0328 PROTEIN"/>
    <property type="match status" value="1"/>
</dbReference>
<evidence type="ECO:0000259" key="2">
    <source>
        <dbReference type="SMART" id="SM01204"/>
    </source>
</evidence>
<dbReference type="PANTHER" id="PTHR40252:SF2">
    <property type="entry name" value="BLR0328 PROTEIN"/>
    <property type="match status" value="1"/>
</dbReference>
<dbReference type="EMBL" id="MFUY01000024">
    <property type="protein sequence ID" value="OGI85739.1"/>
    <property type="molecule type" value="Genomic_DNA"/>
</dbReference>
<proteinExistence type="predicted"/>
<reference evidence="3 4" key="1">
    <citation type="journal article" date="2016" name="Nat. Commun.">
        <title>Thousands of microbial genomes shed light on interconnected biogeochemical processes in an aquifer system.</title>
        <authorList>
            <person name="Anantharaman K."/>
            <person name="Brown C.T."/>
            <person name="Hug L.A."/>
            <person name="Sharon I."/>
            <person name="Castelle C.J."/>
            <person name="Probst A.J."/>
            <person name="Thomas B.C."/>
            <person name="Singh A."/>
            <person name="Wilkins M.J."/>
            <person name="Karaoz U."/>
            <person name="Brodie E.L."/>
            <person name="Williams K.H."/>
            <person name="Hubbard S.S."/>
            <person name="Banfield J.F."/>
        </authorList>
    </citation>
    <scope>NUCLEOTIDE SEQUENCE [LARGE SCALE GENOMIC DNA]</scope>
</reference>
<evidence type="ECO:0000259" key="1">
    <source>
        <dbReference type="SMART" id="SM00897"/>
    </source>
</evidence>
<evidence type="ECO:0008006" key="5">
    <source>
        <dbReference type="Google" id="ProtNLM"/>
    </source>
</evidence>
<accession>A0A1F6WV44</accession>
<organism evidence="3 4">
    <name type="scientific">Candidatus Nomurabacteria bacterium RIFCSPLOWO2_01_FULL_41_12</name>
    <dbReference type="NCBI Taxonomy" id="1801774"/>
    <lineage>
        <taxon>Bacteria</taxon>
        <taxon>Candidatus Nomuraibacteriota</taxon>
    </lineage>
</organism>
<dbReference type="STRING" id="1801774.A3A05_03250"/>
<evidence type="ECO:0000313" key="3">
    <source>
        <dbReference type="EMBL" id="OGI85739.1"/>
    </source>
</evidence>
<gene>
    <name evidence="3" type="ORF">A3A05_03250</name>
</gene>
<dbReference type="AlphaFoldDB" id="A0A1F6WV44"/>
<name>A0A1F6WV44_9BACT</name>
<protein>
    <recommendedName>
        <fullName evidence="5">FIST domain-containing protein</fullName>
    </recommendedName>
</protein>
<dbReference type="Pfam" id="PF10442">
    <property type="entry name" value="FIST_C"/>
    <property type="match status" value="1"/>
</dbReference>
<comment type="caution">
    <text evidence="3">The sequence shown here is derived from an EMBL/GenBank/DDBJ whole genome shotgun (WGS) entry which is preliminary data.</text>
</comment>
<dbReference type="Proteomes" id="UP000176187">
    <property type="component" value="Unassembled WGS sequence"/>
</dbReference>
<feature type="domain" description="FIST C-domain" evidence="2">
    <location>
        <begin position="232"/>
        <end position="376"/>
    </location>
</feature>
<evidence type="ECO:0000313" key="4">
    <source>
        <dbReference type="Proteomes" id="UP000176187"/>
    </source>
</evidence>
<sequence>METKGIKAGVGSAYGEDPYAVGVNACQDAIEQLGDNNPDLLIVFSSVKYDQQKILDGVRSVAPGALLVGSSTSGEITTAGPLKDRSVAVMAIKSPGVKYFTGVGEDIGANPRLAGKIAADKVKEQAGANLKAFMMIPDVLVGNGADIVRGVLDSLGAHFPVVGGASGDDFAFKKTYQYANNKVYSGAVVGLGLTGDFKIGIGVKHGWVPVGEPMKVTKSAGAVIHEINGAPAVKIYEDYFGEEEAKILRTEALAKLAITYPLGMKVPGSDELLIRDPITVDEKGSITCAAEIPEGSEVRLMIGSREEAVKVAKIAAENAVAQLGGSAPKAVIIFNCIARNKLFGDKSGDEINAIQEAIGKQVPLIGFYTYGEQAPLGGEVKNIEKCNSAFHNETVVITILGE</sequence>
<feature type="domain" description="FIST" evidence="1">
    <location>
        <begin position="37"/>
        <end position="231"/>
    </location>
</feature>
<dbReference type="SMART" id="SM01204">
    <property type="entry name" value="FIST_C"/>
    <property type="match status" value="1"/>
</dbReference>